<evidence type="ECO:0000256" key="2">
    <source>
        <dbReference type="SAM" id="MobiDB-lite"/>
    </source>
</evidence>
<evidence type="ECO:0000256" key="1">
    <source>
        <dbReference type="SAM" id="Coils"/>
    </source>
</evidence>
<sequence>MGIFKPSIDKQLAAAIDARDRLTSRLADSETNIADLAAEAERCALDNLPDAELDKVEGRMRAASDRAQTLRSALAKATVEVNRLEQARADAADKARREEVASSLELVAREVVESAEAVRAAVDRLYVVMAKAATIAPEAAGLATFAEMARVEIPSGAELIARLVRQNREQVLSGGAPPRMPVVPEPYIQPSAPGRELTAMLFALRPIKWRDEFGKQRMGGKFQDVEVPQRLAARALQSGAVVSLDNPLRRQHGSQGGPVPHASSAFDLDAEASPEPEHVAEPPIVHSEFERVDRGPPFVLKLAR</sequence>
<dbReference type="Proteomes" id="UP000190675">
    <property type="component" value="Chromosome I"/>
</dbReference>
<feature type="coiled-coil region" evidence="1">
    <location>
        <begin position="19"/>
        <end position="101"/>
    </location>
</feature>
<accession>A0A1M5S1D3</accession>
<gene>
    <name evidence="3" type="ORF">SAMN05444169_6888</name>
</gene>
<evidence type="ECO:0000313" key="4">
    <source>
        <dbReference type="Proteomes" id="UP000190675"/>
    </source>
</evidence>
<keyword evidence="1" id="KW-0175">Coiled coil</keyword>
<protein>
    <submittedName>
        <fullName evidence="3">Uncharacterized protein</fullName>
    </submittedName>
</protein>
<name>A0A1M5S1D3_9BRAD</name>
<evidence type="ECO:0000313" key="3">
    <source>
        <dbReference type="EMBL" id="SHH32290.1"/>
    </source>
</evidence>
<proteinExistence type="predicted"/>
<dbReference type="EMBL" id="LT670818">
    <property type="protein sequence ID" value="SHH32290.1"/>
    <property type="molecule type" value="Genomic_DNA"/>
</dbReference>
<organism evidence="3 4">
    <name type="scientific">Bradyrhizobium erythrophlei</name>
    <dbReference type="NCBI Taxonomy" id="1437360"/>
    <lineage>
        <taxon>Bacteria</taxon>
        <taxon>Pseudomonadati</taxon>
        <taxon>Pseudomonadota</taxon>
        <taxon>Alphaproteobacteria</taxon>
        <taxon>Hyphomicrobiales</taxon>
        <taxon>Nitrobacteraceae</taxon>
        <taxon>Bradyrhizobium</taxon>
    </lineage>
</organism>
<dbReference type="AlphaFoldDB" id="A0A1M5S1D3"/>
<reference evidence="3 4" key="1">
    <citation type="submission" date="2016-11" db="EMBL/GenBank/DDBJ databases">
        <authorList>
            <person name="Jaros S."/>
            <person name="Januszkiewicz K."/>
            <person name="Wedrychowicz H."/>
        </authorList>
    </citation>
    <scope>NUCLEOTIDE SEQUENCE [LARGE SCALE GENOMIC DNA]</scope>
    <source>
        <strain evidence="3 4">GAS242</strain>
    </source>
</reference>
<dbReference type="RefSeq" id="WP_079569919.1">
    <property type="nucleotide sequence ID" value="NZ_LT670818.1"/>
</dbReference>
<feature type="region of interest" description="Disordered" evidence="2">
    <location>
        <begin position="247"/>
        <end position="287"/>
    </location>
</feature>